<dbReference type="Proteomes" id="UP000218231">
    <property type="component" value="Unassembled WGS sequence"/>
</dbReference>
<evidence type="ECO:0000313" key="2">
    <source>
        <dbReference type="EMBL" id="PAV62548.1"/>
    </source>
</evidence>
<accession>A0A2A2JLG3</accession>
<proteinExistence type="predicted"/>
<dbReference type="AlphaFoldDB" id="A0A2A2JLG3"/>
<comment type="caution">
    <text evidence="2">The sequence shown here is derived from an EMBL/GenBank/DDBJ whole genome shotgun (WGS) entry which is preliminary data.</text>
</comment>
<sequence length="321" mass="36889">MLRNQYTSLFISNQQNDLILSSSRRHIDAIPFEFIPSMRLQSFHSPYYCSSLLYIALLLCNSSESFFIRSYVPPNSRCNSTVAIACFTELFSMIDEVCLSKEVSFRCVHYTFLDECFASRVGQCDSASVARAGTVGFKQAAQSCPQNGRSKSNEGSYPFIGSSYTHHTTPVSPHQLISTLGYLQTQCTLSKSKNCSSEHVHNIMTQCEERMKPAAGYFEYDRHRLLRVKMDTSKRLMIYDETDKERECLISMVTRCLCERMGFDVLCQVDCQQLEPHSPDEERLAWIDWKEARLVKYTARSHCLLIILLFNSMLPYLFFIA</sequence>
<keyword evidence="1" id="KW-0472">Membrane</keyword>
<name>A0A2A2JLG3_9BILA</name>
<dbReference type="OrthoDB" id="5791138at2759"/>
<feature type="transmembrane region" description="Helical" evidence="1">
    <location>
        <begin position="303"/>
        <end position="320"/>
    </location>
</feature>
<keyword evidence="1" id="KW-0812">Transmembrane</keyword>
<evidence type="ECO:0000256" key="1">
    <source>
        <dbReference type="SAM" id="Phobius"/>
    </source>
</evidence>
<keyword evidence="3" id="KW-1185">Reference proteome</keyword>
<organism evidence="2 3">
    <name type="scientific">Diploscapter pachys</name>
    <dbReference type="NCBI Taxonomy" id="2018661"/>
    <lineage>
        <taxon>Eukaryota</taxon>
        <taxon>Metazoa</taxon>
        <taxon>Ecdysozoa</taxon>
        <taxon>Nematoda</taxon>
        <taxon>Chromadorea</taxon>
        <taxon>Rhabditida</taxon>
        <taxon>Rhabditina</taxon>
        <taxon>Rhabditomorpha</taxon>
        <taxon>Rhabditoidea</taxon>
        <taxon>Rhabditidae</taxon>
        <taxon>Diploscapter</taxon>
    </lineage>
</organism>
<keyword evidence="1" id="KW-1133">Transmembrane helix</keyword>
<evidence type="ECO:0000313" key="3">
    <source>
        <dbReference type="Proteomes" id="UP000218231"/>
    </source>
</evidence>
<dbReference type="EMBL" id="LIAE01010359">
    <property type="protein sequence ID" value="PAV62548.1"/>
    <property type="molecule type" value="Genomic_DNA"/>
</dbReference>
<protein>
    <submittedName>
        <fullName evidence="2">Uncharacterized protein</fullName>
    </submittedName>
</protein>
<gene>
    <name evidence="2" type="ORF">WR25_00166</name>
</gene>
<reference evidence="2 3" key="1">
    <citation type="journal article" date="2017" name="Curr. Biol.">
        <title>Genome architecture and evolution of a unichromosomal asexual nematode.</title>
        <authorList>
            <person name="Fradin H."/>
            <person name="Zegar C."/>
            <person name="Gutwein M."/>
            <person name="Lucas J."/>
            <person name="Kovtun M."/>
            <person name="Corcoran D."/>
            <person name="Baugh L.R."/>
            <person name="Kiontke K."/>
            <person name="Gunsalus K."/>
            <person name="Fitch D.H."/>
            <person name="Piano F."/>
        </authorList>
    </citation>
    <scope>NUCLEOTIDE SEQUENCE [LARGE SCALE GENOMIC DNA]</scope>
    <source>
        <strain evidence="2">PF1309</strain>
    </source>
</reference>